<evidence type="ECO:0000313" key="8">
    <source>
        <dbReference type="Proteomes" id="UP000078227"/>
    </source>
</evidence>
<dbReference type="GO" id="GO:0043565">
    <property type="term" value="F:sequence-specific DNA binding"/>
    <property type="evidence" value="ECO:0007669"/>
    <property type="project" value="TreeGrafter"/>
</dbReference>
<evidence type="ECO:0000256" key="4">
    <source>
        <dbReference type="ARBA" id="ARBA00023163"/>
    </source>
</evidence>
<dbReference type="GO" id="GO:0003700">
    <property type="term" value="F:DNA-binding transcription factor activity"/>
    <property type="evidence" value="ECO:0007669"/>
    <property type="project" value="InterPro"/>
</dbReference>
<dbReference type="PROSITE" id="PS50931">
    <property type="entry name" value="HTH_LYSR"/>
    <property type="match status" value="1"/>
</dbReference>
<dbReference type="InterPro" id="IPR005119">
    <property type="entry name" value="LysR_subst-bd"/>
</dbReference>
<name>A0AA94H2C5_9ENTR</name>
<reference evidence="7 9" key="1">
    <citation type="submission" date="2016-10" db="EMBL/GenBank/DDBJ databases">
        <authorList>
            <person name="Varghese N."/>
            <person name="Submissions S."/>
        </authorList>
    </citation>
    <scope>NUCLEOTIDE SEQUENCE [LARGE SCALE GENOMIC DNA]</scope>
    <source>
        <strain evidence="7 9">CGMCC 1.7012</strain>
    </source>
</reference>
<evidence type="ECO:0000259" key="5">
    <source>
        <dbReference type="PROSITE" id="PS50931"/>
    </source>
</evidence>
<proteinExistence type="inferred from homology"/>
<protein>
    <submittedName>
        <fullName evidence="7">DNA-binding transcriptional regulator, LysR family</fullName>
    </submittedName>
    <submittedName>
        <fullName evidence="6">LysR family transcriptional regulator</fullName>
    </submittedName>
</protein>
<dbReference type="PANTHER" id="PTHR30537">
    <property type="entry name" value="HTH-TYPE TRANSCRIPTIONAL REGULATOR"/>
    <property type="match status" value="1"/>
</dbReference>
<dbReference type="InterPro" id="IPR000847">
    <property type="entry name" value="LysR_HTH_N"/>
</dbReference>
<keyword evidence="2" id="KW-0805">Transcription regulation</keyword>
<dbReference type="Pfam" id="PF00126">
    <property type="entry name" value="HTH_1"/>
    <property type="match status" value="1"/>
</dbReference>
<dbReference type="Gene3D" id="1.10.10.10">
    <property type="entry name" value="Winged helix-like DNA-binding domain superfamily/Winged helix DNA-binding domain"/>
    <property type="match status" value="1"/>
</dbReference>
<dbReference type="Pfam" id="PF03466">
    <property type="entry name" value="LysR_substrate"/>
    <property type="match status" value="1"/>
</dbReference>
<keyword evidence="8" id="KW-1185">Reference proteome</keyword>
<comment type="similarity">
    <text evidence="1">Belongs to the LysR transcriptional regulatory family.</text>
</comment>
<evidence type="ECO:0000313" key="7">
    <source>
        <dbReference type="EMBL" id="SFC12248.1"/>
    </source>
</evidence>
<dbReference type="Proteomes" id="UP000078227">
    <property type="component" value="Chromosome"/>
</dbReference>
<dbReference type="EMBL" id="CP014007">
    <property type="protein sequence ID" value="ANI83023.1"/>
    <property type="molecule type" value="Genomic_DNA"/>
</dbReference>
<dbReference type="GO" id="GO:0006351">
    <property type="term" value="P:DNA-templated transcription"/>
    <property type="evidence" value="ECO:0007669"/>
    <property type="project" value="TreeGrafter"/>
</dbReference>
<dbReference type="InterPro" id="IPR036388">
    <property type="entry name" value="WH-like_DNA-bd_sf"/>
</dbReference>
<dbReference type="PANTHER" id="PTHR30537:SF5">
    <property type="entry name" value="HTH-TYPE TRANSCRIPTIONAL ACTIVATOR TTDR-RELATED"/>
    <property type="match status" value="1"/>
</dbReference>
<dbReference type="SUPFAM" id="SSF46785">
    <property type="entry name" value="Winged helix' DNA-binding domain"/>
    <property type="match status" value="1"/>
</dbReference>
<dbReference type="KEGG" id="kor:AWR26_12960"/>
<feature type="domain" description="HTH lysR-type" evidence="5">
    <location>
        <begin position="3"/>
        <end position="60"/>
    </location>
</feature>
<dbReference type="AlphaFoldDB" id="A0AA94H2C5"/>
<accession>A0AA94H2C5</accession>
<keyword evidence="4" id="KW-0804">Transcription</keyword>
<dbReference type="InterPro" id="IPR058163">
    <property type="entry name" value="LysR-type_TF_proteobact-type"/>
</dbReference>
<dbReference type="SUPFAM" id="SSF53850">
    <property type="entry name" value="Periplasmic binding protein-like II"/>
    <property type="match status" value="1"/>
</dbReference>
<evidence type="ECO:0000256" key="3">
    <source>
        <dbReference type="ARBA" id="ARBA00023125"/>
    </source>
</evidence>
<evidence type="ECO:0000313" key="6">
    <source>
        <dbReference type="EMBL" id="ANI83023.1"/>
    </source>
</evidence>
<dbReference type="InterPro" id="IPR036390">
    <property type="entry name" value="WH_DNA-bd_sf"/>
</dbReference>
<evidence type="ECO:0000256" key="2">
    <source>
        <dbReference type="ARBA" id="ARBA00023015"/>
    </source>
</evidence>
<dbReference type="FunFam" id="1.10.10.10:FF:000001">
    <property type="entry name" value="LysR family transcriptional regulator"/>
    <property type="match status" value="1"/>
</dbReference>
<evidence type="ECO:0000256" key="1">
    <source>
        <dbReference type="ARBA" id="ARBA00009437"/>
    </source>
</evidence>
<sequence length="297" mass="33004">MLDKITGMRVFVSVVKKGSFAAAAQALTLSPQMVARHIAALEQHLATRLLNRTTRKQSITPTGQDYFYRCVAILDALDEAERAARGTALLPYGTLRLNAPVTFGRYALAPFLTAFLQRYTQLRVELTLTDALIDPLEHGIDAVIRIGELAPSLRLAAKPLSPYRLIACASPRYLEKQGTPQHPDELQQHNCLGFTPWLHDNAFHWPFTHGDDRGDVQVSGSLTINDWGAMLEAALCGGGVLLGYELALSEPLRRGELVRLLPEYAFPQKAMHLLYDPRRAGETRLRVLIDELCARLP</sequence>
<dbReference type="RefSeq" id="WP_082934100.1">
    <property type="nucleotide sequence ID" value="NZ_CP014007.2"/>
</dbReference>
<organism evidence="7 9">
    <name type="scientific">Kosakonia oryzae</name>
    <dbReference type="NCBI Taxonomy" id="497725"/>
    <lineage>
        <taxon>Bacteria</taxon>
        <taxon>Pseudomonadati</taxon>
        <taxon>Pseudomonadota</taxon>
        <taxon>Gammaproteobacteria</taxon>
        <taxon>Enterobacterales</taxon>
        <taxon>Enterobacteriaceae</taxon>
        <taxon>Kosakonia</taxon>
    </lineage>
</organism>
<reference evidence="6 8" key="2">
    <citation type="submission" date="2021-03" db="EMBL/GenBank/DDBJ databases">
        <authorList>
            <person name="Li Y."/>
            <person name="Li S."/>
            <person name="Chen M."/>
            <person name="Peng G."/>
            <person name="Tan Z."/>
            <person name="An Q."/>
        </authorList>
    </citation>
    <scope>NUCLEOTIDE SEQUENCE [LARGE SCALE GENOMIC DNA]</scope>
    <source>
        <strain evidence="6 8">Ola 51</strain>
    </source>
</reference>
<evidence type="ECO:0000313" key="9">
    <source>
        <dbReference type="Proteomes" id="UP000182314"/>
    </source>
</evidence>
<keyword evidence="3 7" id="KW-0238">DNA-binding</keyword>
<dbReference type="Gene3D" id="3.40.190.290">
    <property type="match status" value="1"/>
</dbReference>
<dbReference type="EMBL" id="FOKO01000002">
    <property type="protein sequence ID" value="SFC12248.1"/>
    <property type="molecule type" value="Genomic_DNA"/>
</dbReference>
<dbReference type="Proteomes" id="UP000182314">
    <property type="component" value="Unassembled WGS sequence"/>
</dbReference>
<gene>
    <name evidence="6" type="ORF">AWR26_12960</name>
    <name evidence="7" type="ORF">SAMN05216286_1673</name>
</gene>